<dbReference type="PROSITE" id="PS50928">
    <property type="entry name" value="ABC_TM1"/>
    <property type="match status" value="1"/>
</dbReference>
<keyword evidence="5 7" id="KW-1133">Transmembrane helix</keyword>
<dbReference type="SUPFAM" id="SSF161098">
    <property type="entry name" value="MetI-like"/>
    <property type="match status" value="1"/>
</dbReference>
<keyword evidence="4 7" id="KW-0812">Transmembrane</keyword>
<feature type="transmembrane region" description="Helical" evidence="7">
    <location>
        <begin position="196"/>
        <end position="222"/>
    </location>
</feature>
<reference evidence="9" key="1">
    <citation type="submission" date="2022-01" db="EMBL/GenBank/DDBJ databases">
        <title>Collection of gut derived symbiotic bacterial strains cultured from healthy donors.</title>
        <authorList>
            <person name="Lin H."/>
            <person name="Kohout C."/>
            <person name="Waligurski E."/>
            <person name="Pamer E.G."/>
        </authorList>
    </citation>
    <scope>NUCLEOTIDE SEQUENCE</scope>
    <source>
        <strain evidence="9">DFI.6.55</strain>
    </source>
</reference>
<evidence type="ECO:0000313" key="10">
    <source>
        <dbReference type="Proteomes" id="UP001299608"/>
    </source>
</evidence>
<dbReference type="EMBL" id="JAKNGE010000053">
    <property type="protein sequence ID" value="MCG4749148.1"/>
    <property type="molecule type" value="Genomic_DNA"/>
</dbReference>
<evidence type="ECO:0000256" key="2">
    <source>
        <dbReference type="ARBA" id="ARBA00022448"/>
    </source>
</evidence>
<dbReference type="Gene3D" id="1.10.3720.10">
    <property type="entry name" value="MetI-like"/>
    <property type="match status" value="1"/>
</dbReference>
<protein>
    <submittedName>
        <fullName evidence="9">Carbohydrate ABC transporter permease</fullName>
    </submittedName>
</protein>
<organism evidence="9 10">
    <name type="scientific">Enterocloster aldenensis</name>
    <dbReference type="NCBI Taxonomy" id="358742"/>
    <lineage>
        <taxon>Bacteria</taxon>
        <taxon>Bacillati</taxon>
        <taxon>Bacillota</taxon>
        <taxon>Clostridia</taxon>
        <taxon>Lachnospirales</taxon>
        <taxon>Lachnospiraceae</taxon>
        <taxon>Enterocloster</taxon>
    </lineage>
</organism>
<dbReference type="CDD" id="cd06261">
    <property type="entry name" value="TM_PBP2"/>
    <property type="match status" value="1"/>
</dbReference>
<name>A0AAW5C0T6_9FIRM</name>
<evidence type="ECO:0000256" key="7">
    <source>
        <dbReference type="RuleBase" id="RU363032"/>
    </source>
</evidence>
<keyword evidence="2 7" id="KW-0813">Transport</keyword>
<feature type="transmembrane region" description="Helical" evidence="7">
    <location>
        <begin position="75"/>
        <end position="96"/>
    </location>
</feature>
<keyword evidence="6 7" id="KW-0472">Membrane</keyword>
<feature type="transmembrane region" description="Helical" evidence="7">
    <location>
        <begin position="12"/>
        <end position="32"/>
    </location>
</feature>
<accession>A0AAW5C0T6</accession>
<dbReference type="RefSeq" id="WP_118713372.1">
    <property type="nucleotide sequence ID" value="NZ_JAJCID010000054.1"/>
</dbReference>
<proteinExistence type="inferred from homology"/>
<dbReference type="PANTHER" id="PTHR32243">
    <property type="entry name" value="MALTOSE TRANSPORT SYSTEM PERMEASE-RELATED"/>
    <property type="match status" value="1"/>
</dbReference>
<dbReference type="GO" id="GO:0005886">
    <property type="term" value="C:plasma membrane"/>
    <property type="evidence" value="ECO:0007669"/>
    <property type="project" value="UniProtKB-SubCell"/>
</dbReference>
<dbReference type="Proteomes" id="UP001299608">
    <property type="component" value="Unassembled WGS sequence"/>
</dbReference>
<evidence type="ECO:0000256" key="5">
    <source>
        <dbReference type="ARBA" id="ARBA00022989"/>
    </source>
</evidence>
<evidence type="ECO:0000256" key="3">
    <source>
        <dbReference type="ARBA" id="ARBA00022475"/>
    </source>
</evidence>
<dbReference type="InterPro" id="IPR050901">
    <property type="entry name" value="BP-dep_ABC_trans_perm"/>
</dbReference>
<comment type="similarity">
    <text evidence="7">Belongs to the binding-protein-dependent transport system permease family.</text>
</comment>
<evidence type="ECO:0000256" key="4">
    <source>
        <dbReference type="ARBA" id="ARBA00022692"/>
    </source>
</evidence>
<dbReference type="PANTHER" id="PTHR32243:SF24">
    <property type="entry name" value="DIACETYLCHITOBIOSE UPTAKE SYSTEM PERMEASE PROTEIN NGCG"/>
    <property type="match status" value="1"/>
</dbReference>
<dbReference type="InterPro" id="IPR000515">
    <property type="entry name" value="MetI-like"/>
</dbReference>
<dbReference type="AlphaFoldDB" id="A0AAW5C0T6"/>
<feature type="transmembrane region" description="Helical" evidence="7">
    <location>
        <begin position="142"/>
        <end position="162"/>
    </location>
</feature>
<dbReference type="InterPro" id="IPR035906">
    <property type="entry name" value="MetI-like_sf"/>
</dbReference>
<keyword evidence="3" id="KW-1003">Cell membrane</keyword>
<evidence type="ECO:0000259" key="8">
    <source>
        <dbReference type="PROSITE" id="PS50928"/>
    </source>
</evidence>
<gene>
    <name evidence="9" type="ORF">L0N08_27415</name>
</gene>
<evidence type="ECO:0000256" key="1">
    <source>
        <dbReference type="ARBA" id="ARBA00004651"/>
    </source>
</evidence>
<dbReference type="GO" id="GO:0055085">
    <property type="term" value="P:transmembrane transport"/>
    <property type="evidence" value="ECO:0007669"/>
    <property type="project" value="InterPro"/>
</dbReference>
<sequence length="278" mass="30894">MRHHIKPAKCMVYITSILVVLVSIYPVFWILMTSFKTIDEQQGKSPFALPSSLYLQNFINAFAGGRLGTYYKNSIIVAVVTIVAIVLLSATAAFAIEKMKFKFSSAVMGFFLLGIAIPIHITLIPMFQIYRNMNLLNSYLSLILPQIGFALPISIYLFTAFYKYLPNSLMEAAIIDGASVGKCFWKVYLPLSKNTIVTVATMNLIGIWNEFIFANTFVSSIKMKTLPVGLYDFVGERGRVDWGSTFSAISVSLIPVLVIYFILNKNIIAGMTAGAVKE</sequence>
<evidence type="ECO:0000256" key="6">
    <source>
        <dbReference type="ARBA" id="ARBA00023136"/>
    </source>
</evidence>
<comment type="subcellular location">
    <subcellularLocation>
        <location evidence="1 7">Cell membrane</location>
        <topology evidence="1 7">Multi-pass membrane protein</topology>
    </subcellularLocation>
</comment>
<feature type="transmembrane region" description="Helical" evidence="7">
    <location>
        <begin position="108"/>
        <end position="130"/>
    </location>
</feature>
<comment type="caution">
    <text evidence="9">The sequence shown here is derived from an EMBL/GenBank/DDBJ whole genome shotgun (WGS) entry which is preliminary data.</text>
</comment>
<feature type="transmembrane region" description="Helical" evidence="7">
    <location>
        <begin position="242"/>
        <end position="263"/>
    </location>
</feature>
<feature type="domain" description="ABC transmembrane type-1" evidence="8">
    <location>
        <begin position="71"/>
        <end position="263"/>
    </location>
</feature>
<dbReference type="Pfam" id="PF00528">
    <property type="entry name" value="BPD_transp_1"/>
    <property type="match status" value="1"/>
</dbReference>
<evidence type="ECO:0000313" key="9">
    <source>
        <dbReference type="EMBL" id="MCG4749148.1"/>
    </source>
</evidence>